<gene>
    <name evidence="2" type="ORF">ec14_12</name>
</gene>
<organism evidence="2">
    <name type="scientific">Escherichia coli</name>
    <dbReference type="NCBI Taxonomy" id="562"/>
    <lineage>
        <taxon>Bacteria</taxon>
        <taxon>Pseudomonadati</taxon>
        <taxon>Pseudomonadota</taxon>
        <taxon>Gammaproteobacteria</taxon>
        <taxon>Enterobacterales</taxon>
        <taxon>Enterobacteriaceae</taxon>
        <taxon>Escherichia</taxon>
    </lineage>
</organism>
<protein>
    <submittedName>
        <fullName evidence="2">Uncharacterized protein</fullName>
    </submittedName>
</protein>
<feature type="region of interest" description="Disordered" evidence="1">
    <location>
        <begin position="57"/>
        <end position="84"/>
    </location>
</feature>
<geneLocation type="plasmid" evidence="2">
    <name>pEC14_35</name>
</geneLocation>
<feature type="compositionally biased region" description="Basic and acidic residues" evidence="1">
    <location>
        <begin position="62"/>
        <end position="82"/>
    </location>
</feature>
<name>H9AXY4_ECOLX</name>
<evidence type="ECO:0000313" key="2">
    <source>
        <dbReference type="EMBL" id="AFC60899.1"/>
    </source>
</evidence>
<keyword evidence="2" id="KW-0614">Plasmid</keyword>
<accession>H9AXY4</accession>
<proteinExistence type="predicted"/>
<evidence type="ECO:0000256" key="1">
    <source>
        <dbReference type="SAM" id="MobiDB-lite"/>
    </source>
</evidence>
<sequence>MVVGCRVTSSGQSYQLRTGNRIKTRSHQSGFFTSGNNGALREFCDFAGGFGRENLRESAGQCRDKQTITRERKPRQRPDKSNDINFYCYQPVQT</sequence>
<reference evidence="2" key="1">
    <citation type="journal article" date="2012" name="Plasmid">
        <title>Expansion of the IncX plasmid family for improved identification and typing of novel plasmids in drug-resistant Enterobacteriaceae.</title>
        <authorList>
            <person name="Johnson T.J."/>
            <person name="Bielak E.M."/>
            <person name="Fortini D."/>
            <person name="Hansen L.H."/>
            <person name="Hasman H."/>
            <person name="Debroy C."/>
            <person name="Nolan L.K."/>
            <person name="Carattoli A."/>
        </authorList>
    </citation>
    <scope>NUCLEOTIDE SEQUENCE</scope>
    <source>
        <strain evidence="2">EC14</strain>
        <plasmid evidence="2">pEC14_35</plasmid>
    </source>
</reference>
<dbReference type="AlphaFoldDB" id="H9AXY4"/>
<dbReference type="EMBL" id="JN935899">
    <property type="protein sequence ID" value="AFC60899.1"/>
    <property type="molecule type" value="Genomic_DNA"/>
</dbReference>